<dbReference type="SUPFAM" id="SSF49785">
    <property type="entry name" value="Galactose-binding domain-like"/>
    <property type="match status" value="1"/>
</dbReference>
<keyword evidence="6" id="KW-0378">Hydrolase</keyword>
<dbReference type="InterPro" id="IPR013783">
    <property type="entry name" value="Ig-like_fold"/>
</dbReference>
<dbReference type="SUPFAM" id="SSF74650">
    <property type="entry name" value="Galactose mutarotase-like"/>
    <property type="match status" value="1"/>
</dbReference>
<dbReference type="InterPro" id="IPR004199">
    <property type="entry name" value="B-gal_small/dom_5"/>
</dbReference>
<dbReference type="Pfam" id="PF02836">
    <property type="entry name" value="Glyco_hydro_2_C"/>
    <property type="match status" value="1"/>
</dbReference>
<evidence type="ECO:0000256" key="2">
    <source>
        <dbReference type="ARBA" id="ARBA00001913"/>
    </source>
</evidence>
<dbReference type="AlphaFoldDB" id="A0A0E2B5Y9"/>
<comment type="subunit">
    <text evidence="4">Monomer.</text>
</comment>
<organism evidence="12 13">
    <name type="scientific">Bacteroides fragilis CL07T12C05</name>
    <dbReference type="NCBI Taxonomy" id="997883"/>
    <lineage>
        <taxon>Bacteria</taxon>
        <taxon>Pseudomonadati</taxon>
        <taxon>Bacteroidota</taxon>
        <taxon>Bacteroidia</taxon>
        <taxon>Bacteroidales</taxon>
        <taxon>Bacteroidaceae</taxon>
        <taxon>Bacteroides</taxon>
    </lineage>
</organism>
<dbReference type="InterPro" id="IPR006101">
    <property type="entry name" value="Glyco_hydro_2"/>
</dbReference>
<dbReference type="Pfam" id="PF16353">
    <property type="entry name" value="LacZ_4"/>
    <property type="match status" value="1"/>
</dbReference>
<dbReference type="InterPro" id="IPR014718">
    <property type="entry name" value="GH-type_carb-bd"/>
</dbReference>
<dbReference type="Gene3D" id="2.70.98.10">
    <property type="match status" value="1"/>
</dbReference>
<dbReference type="InterPro" id="IPR006104">
    <property type="entry name" value="Glyco_hydro_2_N"/>
</dbReference>
<accession>A0A0E2B5Y9</accession>
<evidence type="ECO:0000313" key="12">
    <source>
        <dbReference type="EMBL" id="EIY99640.1"/>
    </source>
</evidence>
<dbReference type="EC" id="3.2.1.23" evidence="5"/>
<dbReference type="GO" id="GO:0030246">
    <property type="term" value="F:carbohydrate binding"/>
    <property type="evidence" value="ECO:0007669"/>
    <property type="project" value="InterPro"/>
</dbReference>
<reference evidence="12 13" key="1">
    <citation type="submission" date="2012-02" db="EMBL/GenBank/DDBJ databases">
        <title>The Genome Sequence of Bacteroides fragilis CL07T12C05.</title>
        <authorList>
            <consortium name="The Broad Institute Genome Sequencing Platform"/>
            <person name="Earl A."/>
            <person name="Ward D."/>
            <person name="Feldgarden M."/>
            <person name="Gevers D."/>
            <person name="Zitomersky N.L."/>
            <person name="Coyne M.J."/>
            <person name="Comstock L.E."/>
            <person name="Young S.K."/>
            <person name="Zeng Q."/>
            <person name="Gargeya S."/>
            <person name="Fitzgerald M."/>
            <person name="Haas B."/>
            <person name="Abouelleil A."/>
            <person name="Alvarado L."/>
            <person name="Arachchi H.M."/>
            <person name="Berlin A."/>
            <person name="Chapman S.B."/>
            <person name="Gearin G."/>
            <person name="Goldberg J."/>
            <person name="Griggs A."/>
            <person name="Gujja S."/>
            <person name="Hansen M."/>
            <person name="Heiman D."/>
            <person name="Howarth C."/>
            <person name="Larimer J."/>
            <person name="Lui A."/>
            <person name="MacDonald P.J.P."/>
            <person name="McCowen C."/>
            <person name="Montmayeur A."/>
            <person name="Murphy C."/>
            <person name="Neiman D."/>
            <person name="Pearson M."/>
            <person name="Priest M."/>
            <person name="Roberts A."/>
            <person name="Saif S."/>
            <person name="Shea T."/>
            <person name="Sisk P."/>
            <person name="Stolte C."/>
            <person name="Sykes S."/>
            <person name="Wortman J."/>
            <person name="Nusbaum C."/>
            <person name="Birren B."/>
        </authorList>
    </citation>
    <scope>NUCLEOTIDE SEQUENCE [LARGE SCALE GENOMIC DNA]</scope>
    <source>
        <strain evidence="12 13">CL07T12C05</strain>
    </source>
</reference>
<dbReference type="InterPro" id="IPR006102">
    <property type="entry name" value="Ig-like_GH2"/>
</dbReference>
<comment type="catalytic activity">
    <reaction evidence="1">
        <text>Hydrolysis of terminal non-reducing beta-D-galactose residues in beta-D-galactosides.</text>
        <dbReference type="EC" id="3.2.1.23"/>
    </reaction>
</comment>
<dbReference type="EMBL" id="AGXN01000005">
    <property type="protein sequence ID" value="EIY99640.1"/>
    <property type="molecule type" value="Genomic_DNA"/>
</dbReference>
<feature type="signal peptide" evidence="10">
    <location>
        <begin position="1"/>
        <end position="26"/>
    </location>
</feature>
<keyword evidence="10" id="KW-0732">Signal</keyword>
<dbReference type="InterPro" id="IPR006103">
    <property type="entry name" value="Glyco_hydro_2_cat"/>
</dbReference>
<evidence type="ECO:0000256" key="1">
    <source>
        <dbReference type="ARBA" id="ARBA00001412"/>
    </source>
</evidence>
<evidence type="ECO:0000256" key="3">
    <source>
        <dbReference type="ARBA" id="ARBA00007401"/>
    </source>
</evidence>
<name>A0A0E2B5Y9_BACFG</name>
<sequence>MKLRLSDTLNSLMLGGLLMASTFASAGNKPTKPYWQDVQVVAVNKEYPRSSFMTYENRANALTGKFEKSKYYQLLNGTWKFYFVDSYKNLPANITDPAISTVDWADIKVPGNWEVQGHGVAIYTNHGYEFQPRNPQPPTLPEANPVGVYRRDIDIPADWDGRDIYLHLAGAKSGVYVYINGQEVGYSEDSKNSAEFLINKFVKPGKNVLTLKIYRWSTGSYLECQDFWRISGIERDVFLYSQPKAALKDFRVTSTLDDTYKDGIFKLGVDLRNNGSTAGNMTLVYELLDANGKVVATGEKATNVAAGETRTVSFDQTLPDVKTWTSEAPNLYKLVMTVKENGKVNEIIPFNVGFRRIEIKPTEQLARNGKPYVCLFINGQPLKLKGVNIHEHNPATGHYMTEELMRKDFELMKQHNLNTVRLCHYPQDRRFYELCDEYGLYVYDEANIESHGMYYDLAKGGTLGNNPEWLKAHMDRTINMFERNKNYPSLTFWSLGNEAGNGYNFYQTYLWVKNADKDIMNRPVNYERAQWEWNSDMYVPQYPGADWLEAMGKRGSDRPIVPSEYSHAMGNSNGNLWDQWKAIYKYPNLQGGYIWDWVDQGIDAVDENGRHFWTYGGDYGVNTPNDGNFNCNGIVSPDRTPHPAMAEVKYVHQNVAFEAVDPANGKFLVKNRFYFTNLQKYMISYTIKANGKTVKGGKMSVNVEPQGSKEITIATSGLKSKPGTEYFIYFNVTTTEPEPLIPVGHEIAYEQFRLPIEPGERTFATGGPALKVSAEGNELTASSSKVNFVFDKKTGLVSSYKVGGTEYFKDGFGLQPNFWRAPNDNDYGNGNPKRLQVWKQSSKNFNVVDANIVMDGKDAVLTANYLLAAGNLYIVTYRISPSGVVKADFTFTSTDMEAAKTEASEATLMATFTPGSDAARKAASKLEVPRIGVRFRLPAEMNQVEYFGRGPEENYIDRNAGTLIDLYKTTADQMYFPYVRPQENGHHTDTRWLTLNKKGGKGLTIYADKTIGFNALRNSVEDFDGEETISRPYQWLNRDAGELVHDESKAKDQLPRKTHINDITPRNFVEVCVDMKQQGVAGYNSWGARPEPGYNIPANQEYKWGFTIVPR</sequence>
<evidence type="ECO:0000313" key="13">
    <source>
        <dbReference type="Proteomes" id="UP000003879"/>
    </source>
</evidence>
<dbReference type="PANTHER" id="PTHR46323:SF2">
    <property type="entry name" value="BETA-GALACTOSIDASE"/>
    <property type="match status" value="1"/>
</dbReference>
<dbReference type="PATRIC" id="fig|997883.3.peg.999"/>
<dbReference type="Gene3D" id="2.60.120.260">
    <property type="entry name" value="Galactose-binding domain-like"/>
    <property type="match status" value="1"/>
</dbReference>
<dbReference type="HOGENOM" id="CLU_002346_1_1_10"/>
<protein>
    <recommendedName>
        <fullName evidence="5">beta-galactosidase</fullName>
        <ecNumber evidence="5">3.2.1.23</ecNumber>
    </recommendedName>
    <alternativeName>
        <fullName evidence="9">Lactase</fullName>
    </alternativeName>
</protein>
<keyword evidence="7" id="KW-0106">Calcium</keyword>
<dbReference type="GO" id="GO:0004565">
    <property type="term" value="F:beta-galactosidase activity"/>
    <property type="evidence" value="ECO:0007669"/>
    <property type="project" value="UniProtKB-EC"/>
</dbReference>
<dbReference type="InterPro" id="IPR017853">
    <property type="entry name" value="GH"/>
</dbReference>
<dbReference type="Pfam" id="PF00703">
    <property type="entry name" value="Glyco_hydro_2"/>
    <property type="match status" value="1"/>
</dbReference>
<dbReference type="GO" id="GO:0009341">
    <property type="term" value="C:beta-galactosidase complex"/>
    <property type="evidence" value="ECO:0007669"/>
    <property type="project" value="InterPro"/>
</dbReference>
<comment type="cofactor">
    <cofactor evidence="2">
        <name>Ca(2+)</name>
        <dbReference type="ChEBI" id="CHEBI:29108"/>
    </cofactor>
</comment>
<dbReference type="InterPro" id="IPR011013">
    <property type="entry name" value="Gal_mutarotase_sf_dom"/>
</dbReference>
<dbReference type="FunFam" id="2.60.40.10:FF:000680">
    <property type="entry name" value="Beta-galactosidase"/>
    <property type="match status" value="1"/>
</dbReference>
<gene>
    <name evidence="12" type="ORF">HMPREF1056_00941</name>
</gene>
<evidence type="ECO:0000256" key="10">
    <source>
        <dbReference type="SAM" id="SignalP"/>
    </source>
</evidence>
<evidence type="ECO:0000256" key="8">
    <source>
        <dbReference type="ARBA" id="ARBA00023295"/>
    </source>
</evidence>
<evidence type="ECO:0000256" key="9">
    <source>
        <dbReference type="ARBA" id="ARBA00032230"/>
    </source>
</evidence>
<dbReference type="PRINTS" id="PR00132">
    <property type="entry name" value="GLHYDRLASE2"/>
</dbReference>
<comment type="caution">
    <text evidence="12">The sequence shown here is derived from an EMBL/GenBank/DDBJ whole genome shotgun (WGS) entry which is preliminary data.</text>
</comment>
<comment type="similarity">
    <text evidence="3">Belongs to the glycosyl hydrolase 2 family.</text>
</comment>
<evidence type="ECO:0000256" key="5">
    <source>
        <dbReference type="ARBA" id="ARBA00012756"/>
    </source>
</evidence>
<dbReference type="SUPFAM" id="SSF49303">
    <property type="entry name" value="beta-Galactosidase/glucuronidase domain"/>
    <property type="match status" value="2"/>
</dbReference>
<evidence type="ECO:0000259" key="11">
    <source>
        <dbReference type="SMART" id="SM01038"/>
    </source>
</evidence>
<dbReference type="GO" id="GO:0005990">
    <property type="term" value="P:lactose catabolic process"/>
    <property type="evidence" value="ECO:0007669"/>
    <property type="project" value="TreeGrafter"/>
</dbReference>
<evidence type="ECO:0000256" key="4">
    <source>
        <dbReference type="ARBA" id="ARBA00011245"/>
    </source>
</evidence>
<evidence type="ECO:0000256" key="7">
    <source>
        <dbReference type="ARBA" id="ARBA00022837"/>
    </source>
</evidence>
<keyword evidence="8" id="KW-0326">Glycosidase</keyword>
<dbReference type="Proteomes" id="UP000003879">
    <property type="component" value="Unassembled WGS sequence"/>
</dbReference>
<dbReference type="InterPro" id="IPR036156">
    <property type="entry name" value="Beta-gal/glucu_dom_sf"/>
</dbReference>
<dbReference type="RefSeq" id="WP_005796024.1">
    <property type="nucleotide sequence ID" value="NZ_JH724215.1"/>
</dbReference>
<dbReference type="InterPro" id="IPR032312">
    <property type="entry name" value="LacZ_4"/>
</dbReference>
<dbReference type="Pfam" id="PF02929">
    <property type="entry name" value="Bgal_small_N"/>
    <property type="match status" value="1"/>
</dbReference>
<feature type="domain" description="Beta galactosidase small chain/" evidence="11">
    <location>
        <begin position="780"/>
        <end position="1109"/>
    </location>
</feature>
<dbReference type="Gene3D" id="3.20.20.80">
    <property type="entry name" value="Glycosidases"/>
    <property type="match status" value="1"/>
</dbReference>
<proteinExistence type="inferred from homology"/>
<dbReference type="SUPFAM" id="SSF51445">
    <property type="entry name" value="(Trans)glycosidases"/>
    <property type="match status" value="1"/>
</dbReference>
<dbReference type="SMART" id="SM01038">
    <property type="entry name" value="Bgal_small_N"/>
    <property type="match status" value="1"/>
</dbReference>
<feature type="chain" id="PRO_5002392566" description="beta-galactosidase" evidence="10">
    <location>
        <begin position="27"/>
        <end position="1111"/>
    </location>
</feature>
<dbReference type="FunFam" id="3.20.20.80:FF:000121">
    <property type="entry name" value="Beta-galactosidase"/>
    <property type="match status" value="1"/>
</dbReference>
<dbReference type="InterPro" id="IPR008979">
    <property type="entry name" value="Galactose-bd-like_sf"/>
</dbReference>
<evidence type="ECO:0000256" key="6">
    <source>
        <dbReference type="ARBA" id="ARBA00022801"/>
    </source>
</evidence>
<dbReference type="Pfam" id="PF02837">
    <property type="entry name" value="Glyco_hydro_2_N"/>
    <property type="match status" value="1"/>
</dbReference>
<dbReference type="PANTHER" id="PTHR46323">
    <property type="entry name" value="BETA-GALACTOSIDASE"/>
    <property type="match status" value="1"/>
</dbReference>
<dbReference type="Gene3D" id="2.60.40.10">
    <property type="entry name" value="Immunoglobulins"/>
    <property type="match status" value="2"/>
</dbReference>
<dbReference type="InterPro" id="IPR050347">
    <property type="entry name" value="Bact_Beta-galactosidase"/>
</dbReference>